<dbReference type="GO" id="GO:0003677">
    <property type="term" value="F:DNA binding"/>
    <property type="evidence" value="ECO:0007669"/>
    <property type="project" value="UniProtKB-UniRule"/>
</dbReference>
<dbReference type="InterPro" id="IPR009057">
    <property type="entry name" value="Homeodomain-like_sf"/>
</dbReference>
<evidence type="ECO:0000313" key="6">
    <source>
        <dbReference type="Proteomes" id="UP000444960"/>
    </source>
</evidence>
<evidence type="ECO:0000259" key="4">
    <source>
        <dbReference type="PROSITE" id="PS50977"/>
    </source>
</evidence>
<dbReference type="InterPro" id="IPR001647">
    <property type="entry name" value="HTH_TetR"/>
</dbReference>
<feature type="region of interest" description="Disordered" evidence="3">
    <location>
        <begin position="1"/>
        <end position="32"/>
    </location>
</feature>
<comment type="caution">
    <text evidence="5">The sequence shown here is derived from an EMBL/GenBank/DDBJ whole genome shotgun (WGS) entry which is preliminary data.</text>
</comment>
<dbReference type="AlphaFoldDB" id="A0A7I9V6D6"/>
<keyword evidence="6" id="KW-1185">Reference proteome</keyword>
<evidence type="ECO:0000256" key="1">
    <source>
        <dbReference type="ARBA" id="ARBA00023125"/>
    </source>
</evidence>
<dbReference type="RefSeq" id="WP_161894837.1">
    <property type="nucleotide sequence ID" value="NZ_BJOV01000003.1"/>
</dbReference>
<evidence type="ECO:0000313" key="5">
    <source>
        <dbReference type="EMBL" id="GEE00976.1"/>
    </source>
</evidence>
<reference evidence="6" key="1">
    <citation type="submission" date="2019-06" db="EMBL/GenBank/DDBJ databases">
        <title>Gordonia isolated from sludge of a wastewater treatment plant.</title>
        <authorList>
            <person name="Tamura T."/>
            <person name="Aoyama K."/>
            <person name="Kang Y."/>
            <person name="Saito S."/>
            <person name="Akiyama N."/>
            <person name="Yazawa K."/>
            <person name="Gonoi T."/>
            <person name="Mikami Y."/>
        </authorList>
    </citation>
    <scope>NUCLEOTIDE SEQUENCE [LARGE SCALE GENOMIC DNA]</scope>
    <source>
        <strain evidence="6">NBRC 107696</strain>
    </source>
</reference>
<gene>
    <name evidence="5" type="ORF">nbrc107696_14220</name>
</gene>
<dbReference type="OrthoDB" id="5242485at2"/>
<dbReference type="Proteomes" id="UP000444960">
    <property type="component" value="Unassembled WGS sequence"/>
</dbReference>
<feature type="domain" description="HTH tetR-type" evidence="4">
    <location>
        <begin position="39"/>
        <end position="99"/>
    </location>
</feature>
<dbReference type="PROSITE" id="PS50977">
    <property type="entry name" value="HTH_TETR_2"/>
    <property type="match status" value="1"/>
</dbReference>
<keyword evidence="1 2" id="KW-0238">DNA-binding</keyword>
<evidence type="ECO:0000256" key="3">
    <source>
        <dbReference type="SAM" id="MobiDB-lite"/>
    </source>
</evidence>
<accession>A0A7I9V6D6</accession>
<sequence>MTATSHNPDIPRITEGAFFTTPPRLPRGPHGMTRDEVAAVQRERLMIAYTELVAADGYHSVGVRDVVARSSMSRTAFYDAFDNLDACADAAYQRFITVLVSTMIERLRATDVSHEVPTVILAYLEALQYDLVVARAFQLEFDAAGPASRSRRREALTFVATVLRDEHRRIAEQDDDLEPDLPTSVFLAVVYAVRQMASDALDGPGTPDLTAIEPPLSAWITQSLRRAQSYDAPPSGPATVVG</sequence>
<dbReference type="EMBL" id="BJOV01000003">
    <property type="protein sequence ID" value="GEE00976.1"/>
    <property type="molecule type" value="Genomic_DNA"/>
</dbReference>
<dbReference type="Gene3D" id="1.10.357.10">
    <property type="entry name" value="Tetracycline Repressor, domain 2"/>
    <property type="match status" value="1"/>
</dbReference>
<name>A0A7I9V6D6_9ACTN</name>
<evidence type="ECO:0000256" key="2">
    <source>
        <dbReference type="PROSITE-ProRule" id="PRU00335"/>
    </source>
</evidence>
<feature type="DNA-binding region" description="H-T-H motif" evidence="2">
    <location>
        <begin position="62"/>
        <end position="81"/>
    </location>
</feature>
<protein>
    <recommendedName>
        <fullName evidence="4">HTH tetR-type domain-containing protein</fullName>
    </recommendedName>
</protein>
<dbReference type="SUPFAM" id="SSF46689">
    <property type="entry name" value="Homeodomain-like"/>
    <property type="match status" value="1"/>
</dbReference>
<proteinExistence type="predicted"/>
<organism evidence="5 6">
    <name type="scientific">Gordonia spumicola</name>
    <dbReference type="NCBI Taxonomy" id="589161"/>
    <lineage>
        <taxon>Bacteria</taxon>
        <taxon>Bacillati</taxon>
        <taxon>Actinomycetota</taxon>
        <taxon>Actinomycetes</taxon>
        <taxon>Mycobacteriales</taxon>
        <taxon>Gordoniaceae</taxon>
        <taxon>Gordonia</taxon>
    </lineage>
</organism>
<dbReference type="Pfam" id="PF00440">
    <property type="entry name" value="TetR_N"/>
    <property type="match status" value="1"/>
</dbReference>